<dbReference type="PANTHER" id="PTHR10795">
    <property type="entry name" value="PROPROTEIN CONVERTASE SUBTILISIN/KEXIN"/>
    <property type="match status" value="1"/>
</dbReference>
<proteinExistence type="inferred from homology"/>
<keyword evidence="8" id="KW-1185">Reference proteome</keyword>
<comment type="similarity">
    <text evidence="1 3">Belongs to the peptidase S8 family.</text>
</comment>
<feature type="domain" description="Inhibitor I9" evidence="6">
    <location>
        <begin position="32"/>
        <end position="100"/>
    </location>
</feature>
<dbReference type="InterPro" id="IPR010259">
    <property type="entry name" value="S8pro/Inhibitor_I9"/>
</dbReference>
<dbReference type="PROSITE" id="PS51892">
    <property type="entry name" value="SUBTILASE"/>
    <property type="match status" value="1"/>
</dbReference>
<comment type="caution">
    <text evidence="3">Lacks conserved residue(s) required for the propagation of feature annotation.</text>
</comment>
<dbReference type="GO" id="GO:0006508">
    <property type="term" value="P:proteolysis"/>
    <property type="evidence" value="ECO:0007669"/>
    <property type="project" value="InterPro"/>
</dbReference>
<evidence type="ECO:0000256" key="1">
    <source>
        <dbReference type="ARBA" id="ARBA00011073"/>
    </source>
</evidence>
<reference evidence="7 8" key="1">
    <citation type="submission" date="2024-02" db="EMBL/GenBank/DDBJ databases">
        <title>de novo genome assembly of Solanum bulbocastanum strain 11H21.</title>
        <authorList>
            <person name="Hosaka A.J."/>
        </authorList>
    </citation>
    <scope>NUCLEOTIDE SEQUENCE [LARGE SCALE GENOMIC DNA]</scope>
    <source>
        <tissue evidence="7">Young leaves</tissue>
    </source>
</reference>
<evidence type="ECO:0000259" key="6">
    <source>
        <dbReference type="Pfam" id="PF05922"/>
    </source>
</evidence>
<evidence type="ECO:0008006" key="9">
    <source>
        <dbReference type="Google" id="ProtNLM"/>
    </source>
</evidence>
<evidence type="ECO:0000313" key="8">
    <source>
        <dbReference type="Proteomes" id="UP001371456"/>
    </source>
</evidence>
<name>A0AAN8U149_SOLBU</name>
<accession>A0AAN8U149</accession>
<sequence length="256" mass="27701">MKRASLVLWFCLFLISVLRESKGASQAEGHGVYIVYMGSKGSSDDHLQLMSSLTTRRKKVVVHSYQKSFSGFAARLSDDEAQSIAQQPGVVSVFPDPVFQPHTTRSWNFLRGQCDLVHDFPYRSRSNSTSNGADTIIGFLDYGIWPESESFNDKGIGPVQSRWKGTCTRGYDFNSSNCNRKLIGARFYDDPGTFESPITGTSRDHDGHGTQVAATAAGSPVAGAPYYGLAGGTAQGGSPGFRIAVYRICNPTGCSG</sequence>
<protein>
    <recommendedName>
        <fullName evidence="9">Cucumisin</fullName>
    </recommendedName>
</protein>
<gene>
    <name evidence="7" type="ORF">RDI58_000227</name>
</gene>
<dbReference type="Gene3D" id="3.40.50.200">
    <property type="entry name" value="Peptidase S8/S53 domain"/>
    <property type="match status" value="1"/>
</dbReference>
<keyword evidence="2 4" id="KW-0732">Signal</keyword>
<dbReference type="AlphaFoldDB" id="A0AAN8U149"/>
<dbReference type="InterPro" id="IPR000209">
    <property type="entry name" value="Peptidase_S8/S53_dom"/>
</dbReference>
<comment type="caution">
    <text evidence="7">The sequence shown here is derived from an EMBL/GenBank/DDBJ whole genome shotgun (WGS) entry which is preliminary data.</text>
</comment>
<evidence type="ECO:0000259" key="5">
    <source>
        <dbReference type="Pfam" id="PF00082"/>
    </source>
</evidence>
<dbReference type="EMBL" id="JBANQN010000001">
    <property type="protein sequence ID" value="KAK6802447.1"/>
    <property type="molecule type" value="Genomic_DNA"/>
</dbReference>
<dbReference type="Gene3D" id="3.30.70.80">
    <property type="entry name" value="Peptidase S8 propeptide/proteinase inhibitor I9"/>
    <property type="match status" value="1"/>
</dbReference>
<organism evidence="7 8">
    <name type="scientific">Solanum bulbocastanum</name>
    <name type="common">Wild potato</name>
    <dbReference type="NCBI Taxonomy" id="147425"/>
    <lineage>
        <taxon>Eukaryota</taxon>
        <taxon>Viridiplantae</taxon>
        <taxon>Streptophyta</taxon>
        <taxon>Embryophyta</taxon>
        <taxon>Tracheophyta</taxon>
        <taxon>Spermatophyta</taxon>
        <taxon>Magnoliopsida</taxon>
        <taxon>eudicotyledons</taxon>
        <taxon>Gunneridae</taxon>
        <taxon>Pentapetalae</taxon>
        <taxon>asterids</taxon>
        <taxon>lamiids</taxon>
        <taxon>Solanales</taxon>
        <taxon>Solanaceae</taxon>
        <taxon>Solanoideae</taxon>
        <taxon>Solaneae</taxon>
        <taxon>Solanum</taxon>
    </lineage>
</organism>
<feature type="domain" description="Peptidase S8/S53" evidence="5">
    <location>
        <begin position="133"/>
        <end position="255"/>
    </location>
</feature>
<evidence type="ECO:0000256" key="2">
    <source>
        <dbReference type="ARBA" id="ARBA00022729"/>
    </source>
</evidence>
<evidence type="ECO:0000313" key="7">
    <source>
        <dbReference type="EMBL" id="KAK6802447.1"/>
    </source>
</evidence>
<feature type="signal peptide" evidence="4">
    <location>
        <begin position="1"/>
        <end position="23"/>
    </location>
</feature>
<evidence type="ECO:0000256" key="4">
    <source>
        <dbReference type="SAM" id="SignalP"/>
    </source>
</evidence>
<dbReference type="GO" id="GO:0004252">
    <property type="term" value="F:serine-type endopeptidase activity"/>
    <property type="evidence" value="ECO:0007669"/>
    <property type="project" value="InterPro"/>
</dbReference>
<dbReference type="Pfam" id="PF05922">
    <property type="entry name" value="Inhibitor_I9"/>
    <property type="match status" value="1"/>
</dbReference>
<dbReference type="Pfam" id="PF00082">
    <property type="entry name" value="Peptidase_S8"/>
    <property type="match status" value="1"/>
</dbReference>
<dbReference type="SUPFAM" id="SSF52743">
    <property type="entry name" value="Subtilisin-like"/>
    <property type="match status" value="1"/>
</dbReference>
<dbReference type="InterPro" id="IPR045051">
    <property type="entry name" value="SBT"/>
</dbReference>
<dbReference type="InterPro" id="IPR037045">
    <property type="entry name" value="S8pro/Inhibitor_I9_sf"/>
</dbReference>
<dbReference type="Proteomes" id="UP001371456">
    <property type="component" value="Unassembled WGS sequence"/>
</dbReference>
<dbReference type="InterPro" id="IPR036852">
    <property type="entry name" value="Peptidase_S8/S53_dom_sf"/>
</dbReference>
<feature type="chain" id="PRO_5042952080" description="Cucumisin" evidence="4">
    <location>
        <begin position="24"/>
        <end position="256"/>
    </location>
</feature>
<evidence type="ECO:0000256" key="3">
    <source>
        <dbReference type="PROSITE-ProRule" id="PRU01240"/>
    </source>
</evidence>